<dbReference type="InterPro" id="IPR012796">
    <property type="entry name" value="Lysidine-tRNA-synth_C"/>
</dbReference>
<protein>
    <recommendedName>
        <fullName evidence="8">tRNA(Ile)-lysidine synthase</fullName>
        <ecNumber evidence="8">6.3.4.19</ecNumber>
    </recommendedName>
    <alternativeName>
        <fullName evidence="8">tRNA(Ile)-2-lysyl-cytidine synthase</fullName>
    </alternativeName>
    <alternativeName>
        <fullName evidence="8">tRNA(Ile)-lysidine synthetase</fullName>
    </alternativeName>
</protein>
<dbReference type="GO" id="GO:0005737">
    <property type="term" value="C:cytoplasm"/>
    <property type="evidence" value="ECO:0007669"/>
    <property type="project" value="UniProtKB-SubCell"/>
</dbReference>
<dbReference type="InterPro" id="IPR012094">
    <property type="entry name" value="tRNA_Ile_lys_synt"/>
</dbReference>
<dbReference type="InterPro" id="IPR014729">
    <property type="entry name" value="Rossmann-like_a/b/a_fold"/>
</dbReference>
<evidence type="ECO:0000256" key="6">
    <source>
        <dbReference type="ARBA" id="ARBA00022840"/>
    </source>
</evidence>
<dbReference type="EMBL" id="JAASRN010000001">
    <property type="protein sequence ID" value="NIK72801.1"/>
    <property type="molecule type" value="Genomic_DNA"/>
</dbReference>
<dbReference type="SUPFAM" id="SSF52402">
    <property type="entry name" value="Adenine nucleotide alpha hydrolases-like"/>
    <property type="match status" value="1"/>
</dbReference>
<name>A0A846MMX0_9BACT</name>
<comment type="domain">
    <text evidence="8">The N-terminal region contains the highly conserved SGGXDS motif, predicted to be a P-loop motif involved in ATP binding.</text>
</comment>
<evidence type="ECO:0000259" key="9">
    <source>
        <dbReference type="SMART" id="SM00977"/>
    </source>
</evidence>
<evidence type="ECO:0000256" key="1">
    <source>
        <dbReference type="ARBA" id="ARBA00004496"/>
    </source>
</evidence>
<dbReference type="PANTHER" id="PTHR43033">
    <property type="entry name" value="TRNA(ILE)-LYSIDINE SYNTHASE-RELATED"/>
    <property type="match status" value="1"/>
</dbReference>
<evidence type="ECO:0000256" key="4">
    <source>
        <dbReference type="ARBA" id="ARBA00022694"/>
    </source>
</evidence>
<proteinExistence type="inferred from homology"/>
<comment type="caution">
    <text evidence="10">The sequence shown here is derived from an EMBL/GenBank/DDBJ whole genome shotgun (WGS) entry which is preliminary data.</text>
</comment>
<keyword evidence="11" id="KW-1185">Reference proteome</keyword>
<dbReference type="NCBIfam" id="TIGR02432">
    <property type="entry name" value="lysidine_TilS_N"/>
    <property type="match status" value="1"/>
</dbReference>
<dbReference type="Proteomes" id="UP000537126">
    <property type="component" value="Unassembled WGS sequence"/>
</dbReference>
<evidence type="ECO:0000313" key="10">
    <source>
        <dbReference type="EMBL" id="NIK72801.1"/>
    </source>
</evidence>
<reference evidence="10 11" key="1">
    <citation type="submission" date="2020-03" db="EMBL/GenBank/DDBJ databases">
        <title>Genomic Encyclopedia of Type Strains, Phase IV (KMG-IV): sequencing the most valuable type-strain genomes for metagenomic binning, comparative biology and taxonomic classification.</title>
        <authorList>
            <person name="Goeker M."/>
        </authorList>
    </citation>
    <scope>NUCLEOTIDE SEQUENCE [LARGE SCALE GENOMIC DNA]</scope>
    <source>
        <strain evidence="10 11">DSM 5718</strain>
    </source>
</reference>
<evidence type="ECO:0000256" key="2">
    <source>
        <dbReference type="ARBA" id="ARBA00022490"/>
    </source>
</evidence>
<dbReference type="EC" id="6.3.4.19" evidence="8"/>
<comment type="function">
    <text evidence="8">Ligates lysine onto the cytidine present at position 34 of the AUA codon-specific tRNA(Ile) that contains the anticodon CAU, in an ATP-dependent manner. Cytidine is converted to lysidine, thus changing the amino acid specificity of the tRNA from methionine to isoleucine.</text>
</comment>
<accession>A0A846MMX0</accession>
<comment type="similarity">
    <text evidence="8">Belongs to the tRNA(Ile)-lysidine synthase family.</text>
</comment>
<keyword evidence="3 8" id="KW-0436">Ligase</keyword>
<dbReference type="Pfam" id="PF11734">
    <property type="entry name" value="TilS_C"/>
    <property type="match status" value="1"/>
</dbReference>
<evidence type="ECO:0000256" key="8">
    <source>
        <dbReference type="HAMAP-Rule" id="MF_01161"/>
    </source>
</evidence>
<organism evidence="10 11">
    <name type="scientific">Thermonema lapsum</name>
    <dbReference type="NCBI Taxonomy" id="28195"/>
    <lineage>
        <taxon>Bacteria</taxon>
        <taxon>Pseudomonadati</taxon>
        <taxon>Bacteroidota</taxon>
        <taxon>Cytophagia</taxon>
        <taxon>Cytophagales</taxon>
        <taxon>Thermonemataceae</taxon>
        <taxon>Thermonema</taxon>
    </lineage>
</organism>
<evidence type="ECO:0000256" key="7">
    <source>
        <dbReference type="ARBA" id="ARBA00048539"/>
    </source>
</evidence>
<dbReference type="RefSeq" id="WP_166918104.1">
    <property type="nucleotide sequence ID" value="NZ_JAASRN010000001.1"/>
</dbReference>
<dbReference type="GO" id="GO:0032267">
    <property type="term" value="F:tRNA(Ile)-lysidine synthase activity"/>
    <property type="evidence" value="ECO:0007669"/>
    <property type="project" value="UniProtKB-EC"/>
</dbReference>
<evidence type="ECO:0000256" key="5">
    <source>
        <dbReference type="ARBA" id="ARBA00022741"/>
    </source>
</evidence>
<dbReference type="SMART" id="SM00977">
    <property type="entry name" value="TilS_C"/>
    <property type="match status" value="1"/>
</dbReference>
<comment type="subcellular location">
    <subcellularLocation>
        <location evidence="1 8">Cytoplasm</location>
    </subcellularLocation>
</comment>
<dbReference type="Pfam" id="PF01171">
    <property type="entry name" value="ATP_bind_3"/>
    <property type="match status" value="1"/>
</dbReference>
<keyword evidence="6 8" id="KW-0067">ATP-binding</keyword>
<comment type="catalytic activity">
    <reaction evidence="7 8">
        <text>cytidine(34) in tRNA(Ile2) + L-lysine + ATP = lysidine(34) in tRNA(Ile2) + AMP + diphosphate + H(+)</text>
        <dbReference type="Rhea" id="RHEA:43744"/>
        <dbReference type="Rhea" id="RHEA-COMP:10625"/>
        <dbReference type="Rhea" id="RHEA-COMP:10670"/>
        <dbReference type="ChEBI" id="CHEBI:15378"/>
        <dbReference type="ChEBI" id="CHEBI:30616"/>
        <dbReference type="ChEBI" id="CHEBI:32551"/>
        <dbReference type="ChEBI" id="CHEBI:33019"/>
        <dbReference type="ChEBI" id="CHEBI:82748"/>
        <dbReference type="ChEBI" id="CHEBI:83665"/>
        <dbReference type="ChEBI" id="CHEBI:456215"/>
        <dbReference type="EC" id="6.3.4.19"/>
    </reaction>
</comment>
<keyword evidence="4 8" id="KW-0819">tRNA processing</keyword>
<sequence length="443" mass="50551">MLIDDFLGFIDKNKLFTPKDKILLAVSGGIDSVVMSHLFARAGFMFAIAHINYALRGRESQEDAAWVAQWAESLKVPFFLHEASPPAAGNIQSWARKLRYDWFKQLLQTKGYDYVATAHHANDVLETVLFRLCRGGGIAAVHGILPKQAFLVRPLLFATRAQIMDYARHHALSWREDSSNATDKYRRNYLRHHVVPHLREINPKIEATVWATTCRIREVEEVWEEYVTRWRQNVFYEDEAATLHFAFEHLPRKVALWQALLAPYGVSFDLAEQLIEACGRSQAGAVFYTATHCLLLDRGELLIRAQAENAALCHEELLLSSPKGNASLCFGSLYWELLPGRPSLLSADPCQAYLDADKLNFPLKVRLWQAGDRFCPFGMKGKSKKVSDFLINIKLSRFEKERQYVLADAQGRIAWVLGRRIDERFALNASTQNVLFLSWTPKP</sequence>
<evidence type="ECO:0000313" key="11">
    <source>
        <dbReference type="Proteomes" id="UP000537126"/>
    </source>
</evidence>
<dbReference type="HAMAP" id="MF_01161">
    <property type="entry name" value="tRNA_Ile_lys_synt"/>
    <property type="match status" value="1"/>
</dbReference>
<keyword evidence="5 8" id="KW-0547">Nucleotide-binding</keyword>
<dbReference type="InterPro" id="IPR012795">
    <property type="entry name" value="tRNA_Ile_lys_synt_N"/>
</dbReference>
<keyword evidence="2 8" id="KW-0963">Cytoplasm</keyword>
<gene>
    <name evidence="8" type="primary">tilS</name>
    <name evidence="10" type="ORF">FHS56_000287</name>
</gene>
<dbReference type="AlphaFoldDB" id="A0A846MMX0"/>
<dbReference type="GO" id="GO:0005524">
    <property type="term" value="F:ATP binding"/>
    <property type="evidence" value="ECO:0007669"/>
    <property type="project" value="UniProtKB-UniRule"/>
</dbReference>
<dbReference type="GO" id="GO:0006400">
    <property type="term" value="P:tRNA modification"/>
    <property type="evidence" value="ECO:0007669"/>
    <property type="project" value="UniProtKB-UniRule"/>
</dbReference>
<dbReference type="CDD" id="cd01992">
    <property type="entry name" value="TilS_N"/>
    <property type="match status" value="1"/>
</dbReference>
<dbReference type="InterPro" id="IPR011063">
    <property type="entry name" value="TilS/TtcA_N"/>
</dbReference>
<feature type="binding site" evidence="8">
    <location>
        <begin position="27"/>
        <end position="32"/>
    </location>
    <ligand>
        <name>ATP</name>
        <dbReference type="ChEBI" id="CHEBI:30616"/>
    </ligand>
</feature>
<dbReference type="NCBIfam" id="TIGR02433">
    <property type="entry name" value="lysidine_TilS_C"/>
    <property type="match status" value="1"/>
</dbReference>
<feature type="domain" description="Lysidine-tRNA(Ile) synthetase C-terminal" evidence="9">
    <location>
        <begin position="363"/>
        <end position="437"/>
    </location>
</feature>
<dbReference type="SUPFAM" id="SSF56037">
    <property type="entry name" value="PheT/TilS domain"/>
    <property type="match status" value="1"/>
</dbReference>
<dbReference type="Gene3D" id="3.40.50.620">
    <property type="entry name" value="HUPs"/>
    <property type="match status" value="1"/>
</dbReference>
<dbReference type="PANTHER" id="PTHR43033:SF1">
    <property type="entry name" value="TRNA(ILE)-LYSIDINE SYNTHASE-RELATED"/>
    <property type="match status" value="1"/>
</dbReference>
<evidence type="ECO:0000256" key="3">
    <source>
        <dbReference type="ARBA" id="ARBA00022598"/>
    </source>
</evidence>